<sequence length="274" mass="31124">MHQNAICWDTFMPPDTPEQAVRREKSWLGKTPVVGELYWNLYDVVRNIQGWLVSELEPQEQLLFLGKISHQDALPVYQAALDTPASDQKDNRGCPIPLTNTFMSSFKNAFGKDVKLSFDVWGVTFTVPFSVIHSLYQEHAFGGIWSEEDGNGCTMISLHKKPAEEDPNGWFRARDVWTWQLERTELEARPEFAANWKLHIPYRTLGLVLLKSRGLRLVYLLRKAAEKTGEKEAQLMARAPTDADRLVKIPCGAYAEALINHCGCEGTAEEVLIF</sequence>
<keyword evidence="2" id="KW-1185">Reference proteome</keyword>
<dbReference type="EMBL" id="MU853332">
    <property type="protein sequence ID" value="KAK4117073.1"/>
    <property type="molecule type" value="Genomic_DNA"/>
</dbReference>
<dbReference type="Proteomes" id="UP001302812">
    <property type="component" value="Unassembled WGS sequence"/>
</dbReference>
<protein>
    <submittedName>
        <fullName evidence="1">Uncharacterized protein</fullName>
    </submittedName>
</protein>
<dbReference type="RefSeq" id="XP_064674643.1">
    <property type="nucleotide sequence ID" value="XM_064819415.1"/>
</dbReference>
<accession>A0AAN6TMD0</accession>
<dbReference type="GeneID" id="89943541"/>
<reference evidence="1" key="2">
    <citation type="submission" date="2023-05" db="EMBL/GenBank/DDBJ databases">
        <authorList>
            <consortium name="Lawrence Berkeley National Laboratory"/>
            <person name="Steindorff A."/>
            <person name="Hensen N."/>
            <person name="Bonometti L."/>
            <person name="Westerberg I."/>
            <person name="Brannstrom I.O."/>
            <person name="Guillou S."/>
            <person name="Cros-Aarteil S."/>
            <person name="Calhoun S."/>
            <person name="Haridas S."/>
            <person name="Kuo A."/>
            <person name="Mondo S."/>
            <person name="Pangilinan J."/>
            <person name="Riley R."/>
            <person name="Labutti K."/>
            <person name="Andreopoulos B."/>
            <person name="Lipzen A."/>
            <person name="Chen C."/>
            <person name="Yanf M."/>
            <person name="Daum C."/>
            <person name="Ng V."/>
            <person name="Clum A."/>
            <person name="Ohm R."/>
            <person name="Martin F."/>
            <person name="Silar P."/>
            <person name="Natvig D."/>
            <person name="Lalanne C."/>
            <person name="Gautier V."/>
            <person name="Ament-Velasquez S.L."/>
            <person name="Kruys A."/>
            <person name="Hutchinson M.I."/>
            <person name="Powell A.J."/>
            <person name="Barry K."/>
            <person name="Miller A.N."/>
            <person name="Grigoriev I.V."/>
            <person name="Debuchy R."/>
            <person name="Gladieux P."/>
            <person name="Thoren M.H."/>
            <person name="Johannesson H."/>
        </authorList>
    </citation>
    <scope>NUCLEOTIDE SEQUENCE</scope>
    <source>
        <strain evidence="1">CBS 508.74</strain>
    </source>
</reference>
<reference evidence="1" key="1">
    <citation type="journal article" date="2023" name="Mol. Phylogenet. Evol.">
        <title>Genome-scale phylogeny and comparative genomics of the fungal order Sordariales.</title>
        <authorList>
            <person name="Hensen N."/>
            <person name="Bonometti L."/>
            <person name="Westerberg I."/>
            <person name="Brannstrom I.O."/>
            <person name="Guillou S."/>
            <person name="Cros-Aarteil S."/>
            <person name="Calhoun S."/>
            <person name="Haridas S."/>
            <person name="Kuo A."/>
            <person name="Mondo S."/>
            <person name="Pangilinan J."/>
            <person name="Riley R."/>
            <person name="LaButti K."/>
            <person name="Andreopoulos B."/>
            <person name="Lipzen A."/>
            <person name="Chen C."/>
            <person name="Yan M."/>
            <person name="Daum C."/>
            <person name="Ng V."/>
            <person name="Clum A."/>
            <person name="Steindorff A."/>
            <person name="Ohm R.A."/>
            <person name="Martin F."/>
            <person name="Silar P."/>
            <person name="Natvig D.O."/>
            <person name="Lalanne C."/>
            <person name="Gautier V."/>
            <person name="Ament-Velasquez S.L."/>
            <person name="Kruys A."/>
            <person name="Hutchinson M.I."/>
            <person name="Powell A.J."/>
            <person name="Barry K."/>
            <person name="Miller A.N."/>
            <person name="Grigoriev I.V."/>
            <person name="Debuchy R."/>
            <person name="Gladieux P."/>
            <person name="Hiltunen Thoren M."/>
            <person name="Johannesson H."/>
        </authorList>
    </citation>
    <scope>NUCLEOTIDE SEQUENCE</scope>
    <source>
        <strain evidence="1">CBS 508.74</strain>
    </source>
</reference>
<name>A0AAN6TMD0_9PEZI</name>
<proteinExistence type="predicted"/>
<gene>
    <name evidence="1" type="ORF">N656DRAFT_9640</name>
</gene>
<dbReference type="AlphaFoldDB" id="A0AAN6TMD0"/>
<evidence type="ECO:0000313" key="1">
    <source>
        <dbReference type="EMBL" id="KAK4117073.1"/>
    </source>
</evidence>
<evidence type="ECO:0000313" key="2">
    <source>
        <dbReference type="Proteomes" id="UP001302812"/>
    </source>
</evidence>
<organism evidence="1 2">
    <name type="scientific">Canariomyces notabilis</name>
    <dbReference type="NCBI Taxonomy" id="2074819"/>
    <lineage>
        <taxon>Eukaryota</taxon>
        <taxon>Fungi</taxon>
        <taxon>Dikarya</taxon>
        <taxon>Ascomycota</taxon>
        <taxon>Pezizomycotina</taxon>
        <taxon>Sordariomycetes</taxon>
        <taxon>Sordariomycetidae</taxon>
        <taxon>Sordariales</taxon>
        <taxon>Chaetomiaceae</taxon>
        <taxon>Canariomyces</taxon>
    </lineage>
</organism>
<comment type="caution">
    <text evidence="1">The sequence shown here is derived from an EMBL/GenBank/DDBJ whole genome shotgun (WGS) entry which is preliminary data.</text>
</comment>